<protein>
    <recommendedName>
        <fullName evidence="3">WW domain-containing protein</fullName>
    </recommendedName>
</protein>
<accession>A0AA36MME3</accession>
<keyword evidence="2" id="KW-1185">Reference proteome</keyword>
<comment type="caution">
    <text evidence="1">The sequence shown here is derived from an EMBL/GenBank/DDBJ whole genome shotgun (WGS) entry which is preliminary data.</text>
</comment>
<evidence type="ECO:0008006" key="3">
    <source>
        <dbReference type="Google" id="ProtNLM"/>
    </source>
</evidence>
<sequence>MRSRIESRGAAHKSLHPSRELKAILQRHWQSHQAASEDELQVFDAQVAIDVETHVVEKALQVSTALRRLGWAPRLRRLTSADPEADEWVFFPQVDDRPSFFWNRRTDQSVWQKPPVEPAWLGFPAEDRAFFRLG</sequence>
<evidence type="ECO:0000313" key="2">
    <source>
        <dbReference type="Proteomes" id="UP001178507"/>
    </source>
</evidence>
<dbReference type="EMBL" id="CAUJNA010000165">
    <property type="protein sequence ID" value="CAJ1372943.1"/>
    <property type="molecule type" value="Genomic_DNA"/>
</dbReference>
<proteinExistence type="predicted"/>
<name>A0AA36MME3_9DINO</name>
<evidence type="ECO:0000313" key="1">
    <source>
        <dbReference type="EMBL" id="CAJ1372943.1"/>
    </source>
</evidence>
<gene>
    <name evidence="1" type="ORF">EVOR1521_LOCUS2912</name>
</gene>
<reference evidence="1" key="1">
    <citation type="submission" date="2023-08" db="EMBL/GenBank/DDBJ databases">
        <authorList>
            <person name="Chen Y."/>
            <person name="Shah S."/>
            <person name="Dougan E. K."/>
            <person name="Thang M."/>
            <person name="Chan C."/>
        </authorList>
    </citation>
    <scope>NUCLEOTIDE SEQUENCE</scope>
</reference>
<dbReference type="AlphaFoldDB" id="A0AA36MME3"/>
<dbReference type="Proteomes" id="UP001178507">
    <property type="component" value="Unassembled WGS sequence"/>
</dbReference>
<organism evidence="1 2">
    <name type="scientific">Effrenium voratum</name>
    <dbReference type="NCBI Taxonomy" id="2562239"/>
    <lineage>
        <taxon>Eukaryota</taxon>
        <taxon>Sar</taxon>
        <taxon>Alveolata</taxon>
        <taxon>Dinophyceae</taxon>
        <taxon>Suessiales</taxon>
        <taxon>Symbiodiniaceae</taxon>
        <taxon>Effrenium</taxon>
    </lineage>
</organism>